<gene>
    <name evidence="3" type="ORF">Tco_0956201</name>
</gene>
<dbReference type="Proteomes" id="UP001151760">
    <property type="component" value="Unassembled WGS sequence"/>
</dbReference>
<organism evidence="3 4">
    <name type="scientific">Tanacetum coccineum</name>
    <dbReference type="NCBI Taxonomy" id="301880"/>
    <lineage>
        <taxon>Eukaryota</taxon>
        <taxon>Viridiplantae</taxon>
        <taxon>Streptophyta</taxon>
        <taxon>Embryophyta</taxon>
        <taxon>Tracheophyta</taxon>
        <taxon>Spermatophyta</taxon>
        <taxon>Magnoliopsida</taxon>
        <taxon>eudicotyledons</taxon>
        <taxon>Gunneridae</taxon>
        <taxon>Pentapetalae</taxon>
        <taxon>asterids</taxon>
        <taxon>campanulids</taxon>
        <taxon>Asterales</taxon>
        <taxon>Asteraceae</taxon>
        <taxon>Asteroideae</taxon>
        <taxon>Anthemideae</taxon>
        <taxon>Anthemidinae</taxon>
        <taxon>Tanacetum</taxon>
    </lineage>
</organism>
<protein>
    <recommendedName>
        <fullName evidence="2">E3 UFM1-protein ligase 1-like domain-containing protein</fullName>
    </recommendedName>
</protein>
<dbReference type="Pfam" id="PF23659">
    <property type="entry name" value="UFL1"/>
    <property type="match status" value="1"/>
</dbReference>
<feature type="coiled-coil region" evidence="1">
    <location>
        <begin position="119"/>
        <end position="146"/>
    </location>
</feature>
<reference evidence="3" key="1">
    <citation type="journal article" date="2022" name="Int. J. Mol. Sci.">
        <title>Draft Genome of Tanacetum Coccineum: Genomic Comparison of Closely Related Tanacetum-Family Plants.</title>
        <authorList>
            <person name="Yamashiro T."/>
            <person name="Shiraishi A."/>
            <person name="Nakayama K."/>
            <person name="Satake H."/>
        </authorList>
    </citation>
    <scope>NUCLEOTIDE SEQUENCE</scope>
</reference>
<keyword evidence="1" id="KW-0175">Coiled coil</keyword>
<evidence type="ECO:0000259" key="2">
    <source>
        <dbReference type="Pfam" id="PF23659"/>
    </source>
</evidence>
<evidence type="ECO:0000256" key="1">
    <source>
        <dbReference type="SAM" id="Coils"/>
    </source>
</evidence>
<sequence>MERGSLRYGIAVRYFLKSDHRFGVIGNDDWNDDGNDSVRDPRRSRLLPYRDWEYAYQIENRQGFGDPCDYVKKITELVPDFEDQGVDPETVIVPLATHLRPMLLNAWNERRKVAFMDNTQKNKRVLDNLEKKLDELYEKGLDLFDDNPSTSTLLHRHLLKTTAAPMVDMLLSNMDMLIMLKNGIDVQDVNDAESVSLTSGDRIALAKKFDGPLSLKANAVVEALEGKAALL</sequence>
<proteinExistence type="predicted"/>
<feature type="domain" description="E3 UFM1-protein ligase 1-like" evidence="2">
    <location>
        <begin position="135"/>
        <end position="228"/>
    </location>
</feature>
<evidence type="ECO:0000313" key="3">
    <source>
        <dbReference type="EMBL" id="GJT47486.1"/>
    </source>
</evidence>
<evidence type="ECO:0000313" key="4">
    <source>
        <dbReference type="Proteomes" id="UP001151760"/>
    </source>
</evidence>
<dbReference type="PANTHER" id="PTHR31057:SF0">
    <property type="entry name" value="E3 UFM1-PROTEIN LIGASE 1"/>
    <property type="match status" value="1"/>
</dbReference>
<reference evidence="3" key="2">
    <citation type="submission" date="2022-01" db="EMBL/GenBank/DDBJ databases">
        <authorList>
            <person name="Yamashiro T."/>
            <person name="Shiraishi A."/>
            <person name="Satake H."/>
            <person name="Nakayama K."/>
        </authorList>
    </citation>
    <scope>NUCLEOTIDE SEQUENCE</scope>
</reference>
<dbReference type="PANTHER" id="PTHR31057">
    <property type="entry name" value="E3 UFM1-PROTEIN LIGASE 1"/>
    <property type="match status" value="1"/>
</dbReference>
<keyword evidence="4" id="KW-1185">Reference proteome</keyword>
<name>A0ABQ5E9F5_9ASTR</name>
<dbReference type="EMBL" id="BQNB010016071">
    <property type="protein sequence ID" value="GJT47486.1"/>
    <property type="molecule type" value="Genomic_DNA"/>
</dbReference>
<dbReference type="InterPro" id="IPR056580">
    <property type="entry name" value="Ufl1_dom"/>
</dbReference>
<accession>A0ABQ5E9F5</accession>
<dbReference type="InterPro" id="IPR018611">
    <property type="entry name" value="Ufl1"/>
</dbReference>
<comment type="caution">
    <text evidence="3">The sequence shown here is derived from an EMBL/GenBank/DDBJ whole genome shotgun (WGS) entry which is preliminary data.</text>
</comment>